<name>A0A815JEX7_9BILA</name>
<feature type="domain" description="EGF-like" evidence="2">
    <location>
        <begin position="217"/>
        <end position="264"/>
    </location>
</feature>
<dbReference type="Proteomes" id="UP000663877">
    <property type="component" value="Unassembled WGS sequence"/>
</dbReference>
<evidence type="ECO:0000313" key="4">
    <source>
        <dbReference type="EMBL" id="CAF1607728.1"/>
    </source>
</evidence>
<evidence type="ECO:0000259" key="2">
    <source>
        <dbReference type="SMART" id="SM00181"/>
    </source>
</evidence>
<dbReference type="InterPro" id="IPR000742">
    <property type="entry name" value="EGF"/>
</dbReference>
<keyword evidence="5" id="KW-1185">Reference proteome</keyword>
<sequence length="1053" mass="115636">MLYFRSILFLGTFLLILISLTRAANLDISCTEVGQCNGIGTACRGEKCQCDTPWYTPCGTECSLRHQFVYEGEECRDTANCLNNTVCTEQRCRCMAGFTSTNGLCYKNLNAACSLSSECWSGECRDTVCRCPLGFAPKEDNTRCQKTLAELYPNHAAAAANNKSDFCYPGSGTPGCRDPVAICKNDSVNAGNFCQCPPEYIADYEKQECRLNVYSGELSPSTEPLPNNQCGTCSDENALCVSVSNQTTCWCQAGFEKNNENKCEKRRPGFIFPNSADISSHFGSSACSINAYNDTIIQSNSLCTCKPYYEFVDKTSSCRPITPKWQNDAFEYGVCTRINSKGEPLKVDSLCPPPLTCQARQDKFVCACSGRSQYLDESNNTCYHFVEKTLTNPDGSRCPSSSILNNTQCQCSPNDLYQPSSDNRRCELNLVSSEPDNSCVANSPHDTTCVNAYGENAKFCKRGECRCTPGNSYYNNGTCVTLLHVNIGSARFCPNNAGLNNGQCRCNDGYRAAAGNRTCEPKVNQLLGPTNSLAQIPPTDVEDKDCSALFPNANARAHNGDCVCVDNTFLYNSTCVFYLGYQIPEIAGISAICPNYAFPDTGIRGCACTNGYKNDGSNRTCIRMTDTVFAYNASATESITGLTDRGCRTLFGFAADIAPSKTNCECLPSHLAFWNNKQCYFLVETAQAATTNNDTCPPNSIPDPKTGHSCNCPAGYQPDAQKQTCVTKAVYSQNLESIDTNAGATVCNGSQDADADCVGLHGTGAVCRNNRCYCDRRLSYVRNNQCELFAKYVFPGAHERSSMTCNSQEDCGADSDSKGIECNFIAGYETDYKVCKCKSGYLLNPTDGTCVNQRCQPQCQANAECHGYQCICKPGFYTLPSGQCVEPGETLQLHKKCNTTIWNVTKPTTEELICSPYCQRAQCTSGYRDDGSQCVKNKFDDRCAHNSAFCSQFSSNAFCYKDENKCTCNAGFYQSDGEIICARAVNGPCNNDYDCGEFGECLGRQCKCRPDRKEEQVHDYLGRPITRCINGVDQIRYSPILFLFFVLMRIIFS</sequence>
<dbReference type="SMART" id="SM00181">
    <property type="entry name" value="EGF"/>
    <property type="match status" value="8"/>
</dbReference>
<evidence type="ECO:0000256" key="1">
    <source>
        <dbReference type="SAM" id="SignalP"/>
    </source>
</evidence>
<keyword evidence="1" id="KW-0732">Signal</keyword>
<dbReference type="SUPFAM" id="SSF57184">
    <property type="entry name" value="Growth factor receptor domain"/>
    <property type="match status" value="1"/>
</dbReference>
<reference evidence="3" key="1">
    <citation type="submission" date="2021-02" db="EMBL/GenBank/DDBJ databases">
        <authorList>
            <person name="Nowell W R."/>
        </authorList>
    </citation>
    <scope>NUCLEOTIDE SEQUENCE</scope>
</reference>
<feature type="signal peptide" evidence="1">
    <location>
        <begin position="1"/>
        <end position="23"/>
    </location>
</feature>
<feature type="domain" description="EGF-like" evidence="2">
    <location>
        <begin position="942"/>
        <end position="982"/>
    </location>
</feature>
<feature type="domain" description="EGF-like" evidence="2">
    <location>
        <begin position="112"/>
        <end position="145"/>
    </location>
</feature>
<feature type="domain" description="EGF-like" evidence="2">
    <location>
        <begin position="166"/>
        <end position="210"/>
    </location>
</feature>
<dbReference type="OrthoDB" id="504708at2759"/>
<protein>
    <recommendedName>
        <fullName evidence="2">EGF-like domain-containing protein</fullName>
    </recommendedName>
</protein>
<proteinExistence type="predicted"/>
<evidence type="ECO:0000313" key="3">
    <source>
        <dbReference type="EMBL" id="CAF1381430.1"/>
    </source>
</evidence>
<dbReference type="EMBL" id="CAJNOI010001091">
    <property type="protein sequence ID" value="CAF1381430.1"/>
    <property type="molecule type" value="Genomic_DNA"/>
</dbReference>
<accession>A0A815JEX7</accession>
<dbReference type="AlphaFoldDB" id="A0A815JEX7"/>
<dbReference type="PANTHER" id="PTHR39069">
    <property type="entry name" value="ECDYSONE-INDUCIBLE GENE E1, ISOFORM A"/>
    <property type="match status" value="1"/>
</dbReference>
<feature type="chain" id="PRO_5036227962" description="EGF-like domain-containing protein" evidence="1">
    <location>
        <begin position="24"/>
        <end position="1053"/>
    </location>
</feature>
<feature type="domain" description="EGF-like" evidence="2">
    <location>
        <begin position="988"/>
        <end position="1029"/>
    </location>
</feature>
<feature type="domain" description="EGF-like" evidence="2">
    <location>
        <begin position="74"/>
        <end position="106"/>
    </location>
</feature>
<feature type="domain" description="EGF-like" evidence="2">
    <location>
        <begin position="854"/>
        <end position="885"/>
    </location>
</feature>
<dbReference type="Proteomes" id="UP000663832">
    <property type="component" value="Unassembled WGS sequence"/>
</dbReference>
<evidence type="ECO:0000313" key="6">
    <source>
        <dbReference type="Proteomes" id="UP000663877"/>
    </source>
</evidence>
<dbReference type="PANTHER" id="PTHR39069:SF8">
    <property type="entry name" value="FI17111P1"/>
    <property type="match status" value="1"/>
</dbReference>
<gene>
    <name evidence="3" type="ORF">BJG266_LOCUS36595</name>
    <name evidence="4" type="ORF">QVE165_LOCUS53575</name>
</gene>
<feature type="domain" description="EGF-like" evidence="2">
    <location>
        <begin position="665"/>
        <end position="726"/>
    </location>
</feature>
<comment type="caution">
    <text evidence="3">The sequence shown here is derived from an EMBL/GenBank/DDBJ whole genome shotgun (WGS) entry which is preliminary data.</text>
</comment>
<dbReference type="InterPro" id="IPR009030">
    <property type="entry name" value="Growth_fac_rcpt_cys_sf"/>
</dbReference>
<dbReference type="EMBL" id="CAJNOM010001432">
    <property type="protein sequence ID" value="CAF1607728.1"/>
    <property type="molecule type" value="Genomic_DNA"/>
</dbReference>
<organism evidence="3 6">
    <name type="scientific">Adineta steineri</name>
    <dbReference type="NCBI Taxonomy" id="433720"/>
    <lineage>
        <taxon>Eukaryota</taxon>
        <taxon>Metazoa</taxon>
        <taxon>Spiralia</taxon>
        <taxon>Gnathifera</taxon>
        <taxon>Rotifera</taxon>
        <taxon>Eurotatoria</taxon>
        <taxon>Bdelloidea</taxon>
        <taxon>Adinetida</taxon>
        <taxon>Adinetidae</taxon>
        <taxon>Adineta</taxon>
    </lineage>
</organism>
<evidence type="ECO:0000313" key="5">
    <source>
        <dbReference type="Proteomes" id="UP000663832"/>
    </source>
</evidence>